<dbReference type="AlphaFoldDB" id="A0A221WA33"/>
<dbReference type="PROSITE" id="PS00977">
    <property type="entry name" value="FAD_G3PDH_1"/>
    <property type="match status" value="1"/>
</dbReference>
<dbReference type="InterPro" id="IPR036188">
    <property type="entry name" value="FAD/NAD-bd_sf"/>
</dbReference>
<dbReference type="Pfam" id="PF01266">
    <property type="entry name" value="DAO"/>
    <property type="match status" value="1"/>
</dbReference>
<dbReference type="InterPro" id="IPR000447">
    <property type="entry name" value="G3P_DH_FAD-dep"/>
</dbReference>
<keyword evidence="8" id="KW-0274">FAD</keyword>
<accession>A0A221WA33</accession>
<gene>
    <name evidence="13" type="primary">glpD</name>
    <name evidence="13" type="ORF">AHOG_24880</name>
</gene>
<keyword evidence="14" id="KW-1185">Reference proteome</keyword>
<keyword evidence="6 11" id="KW-0285">Flavoprotein</keyword>
<evidence type="ECO:0000256" key="9">
    <source>
        <dbReference type="ARBA" id="ARBA00023002"/>
    </source>
</evidence>
<name>A0A221WA33_9PSEU</name>
<evidence type="ECO:0000256" key="6">
    <source>
        <dbReference type="ARBA" id="ARBA00022630"/>
    </source>
</evidence>
<dbReference type="SUPFAM" id="SSF51905">
    <property type="entry name" value="FAD/NAD(P)-binding domain"/>
    <property type="match status" value="1"/>
</dbReference>
<comment type="similarity">
    <text evidence="3 11">Belongs to the FAD-dependent glycerol-3-phosphate dehydrogenase family.</text>
</comment>
<dbReference type="KEGG" id="ahg:AHOG_24880"/>
<dbReference type="PANTHER" id="PTHR11985">
    <property type="entry name" value="GLYCEROL-3-PHOSPHATE DEHYDROGENASE"/>
    <property type="match status" value="1"/>
</dbReference>
<keyword evidence="9 11" id="KW-0560">Oxidoreductase</keyword>
<evidence type="ECO:0000256" key="7">
    <source>
        <dbReference type="ARBA" id="ARBA00022798"/>
    </source>
</evidence>
<dbReference type="NCBIfam" id="NF008899">
    <property type="entry name" value="PRK12266.1"/>
    <property type="match status" value="1"/>
</dbReference>
<dbReference type="Gene3D" id="3.50.50.60">
    <property type="entry name" value="FAD/NAD(P)-binding domain"/>
    <property type="match status" value="1"/>
</dbReference>
<evidence type="ECO:0000256" key="10">
    <source>
        <dbReference type="ARBA" id="ARBA00049055"/>
    </source>
</evidence>
<comment type="subcellular location">
    <subcellularLocation>
        <location evidence="2">Cytoplasm</location>
    </subcellularLocation>
</comment>
<dbReference type="GO" id="GO:0046168">
    <property type="term" value="P:glycerol-3-phosphate catabolic process"/>
    <property type="evidence" value="ECO:0007669"/>
    <property type="project" value="TreeGrafter"/>
</dbReference>
<comment type="cofactor">
    <cofactor evidence="1 11">
        <name>FAD</name>
        <dbReference type="ChEBI" id="CHEBI:57692"/>
    </cofactor>
</comment>
<dbReference type="PROSITE" id="PS00978">
    <property type="entry name" value="FAD_G3PDH_2"/>
    <property type="match status" value="1"/>
</dbReference>
<evidence type="ECO:0000256" key="8">
    <source>
        <dbReference type="ARBA" id="ARBA00022827"/>
    </source>
</evidence>
<sequence length="593" mass="64745">MAKQSDQSPAAENSRLAATEAQALMEAGALTPAERRRNWSRLGSESFDVVVVGGGVTGAGVALDAATRGMRVALVEARDLASGTSSRSSKLFHGGLRYLEQLEFGLVREALRERELMLTRIAPHLVKPVPFLYPLSHRIWERPYTAAGLLLYDTMGGARSVPGQKHLTRAGALRLFPALKRDALIGGIRYFDSQADDARHTMTVARTAAHYGAVVRTSTQVVGFLREADRVSGVRVRDVETGDEVDVTAQTVVNATGVWTDELQRLSGSRGRFRVKASKGVHIVVPRDRIVAEAGLILRTEKSVLFVIPWRNHWIIGTTDTEWNLDLAHPAATERDIDYILDHVNQVLATPLVPEDIEGVYAGLRPLLTGESEDTSKLSREHAVARVAPGMVAIAGGKYTTYRVMAADAVDAVAADLPGRSASSITDKVPLLGADGYHALVNQADQLAARHGLHPYRVRHLLDRYGSLIHQVLAQAAGRPDLLRPIPSAPDYLQVEVVYAAGYEGALHLEDVLTRRTRISIEYPHRGIECAETVARLMGEVLGWDDARAAEEIRIYTARVDAERDSQSQPDDLAADERRSAAPEARPEIQEPA</sequence>
<dbReference type="PANTHER" id="PTHR11985:SF31">
    <property type="entry name" value="GLYCEROL-3-PHOSPHATE DEHYDROGENASE 2"/>
    <property type="match status" value="1"/>
</dbReference>
<feature type="compositionally biased region" description="Basic and acidic residues" evidence="12">
    <location>
        <begin position="575"/>
        <end position="593"/>
    </location>
</feature>
<feature type="region of interest" description="Disordered" evidence="12">
    <location>
        <begin position="559"/>
        <end position="593"/>
    </location>
</feature>
<dbReference type="PRINTS" id="PR01001">
    <property type="entry name" value="FADG3PDH"/>
</dbReference>
<dbReference type="GO" id="GO:0004368">
    <property type="term" value="F:glycerol-3-phosphate dehydrogenase (quinone) activity"/>
    <property type="evidence" value="ECO:0007669"/>
    <property type="project" value="UniProtKB-EC"/>
</dbReference>
<dbReference type="InterPro" id="IPR038299">
    <property type="entry name" value="DAO_C_sf"/>
</dbReference>
<dbReference type="InterPro" id="IPR006076">
    <property type="entry name" value="FAD-dep_OxRdtase"/>
</dbReference>
<evidence type="ECO:0000256" key="1">
    <source>
        <dbReference type="ARBA" id="ARBA00001974"/>
    </source>
</evidence>
<keyword evidence="7" id="KW-0319">Glycerol metabolism</keyword>
<evidence type="ECO:0000313" key="13">
    <source>
        <dbReference type="EMBL" id="ASO22581.1"/>
    </source>
</evidence>
<evidence type="ECO:0000313" key="14">
    <source>
        <dbReference type="Proteomes" id="UP000204221"/>
    </source>
</evidence>
<comment type="catalytic activity">
    <reaction evidence="10 11">
        <text>a quinone + sn-glycerol 3-phosphate = dihydroxyacetone phosphate + a quinol</text>
        <dbReference type="Rhea" id="RHEA:18977"/>
        <dbReference type="ChEBI" id="CHEBI:24646"/>
        <dbReference type="ChEBI" id="CHEBI:57597"/>
        <dbReference type="ChEBI" id="CHEBI:57642"/>
        <dbReference type="ChEBI" id="CHEBI:132124"/>
        <dbReference type="EC" id="1.1.5.3"/>
    </reaction>
</comment>
<dbReference type="EC" id="1.1.5.3" evidence="4 11"/>
<dbReference type="EMBL" id="CP022521">
    <property type="protein sequence ID" value="ASO22581.1"/>
    <property type="molecule type" value="Genomic_DNA"/>
</dbReference>
<dbReference type="GO" id="GO:0009331">
    <property type="term" value="C:glycerol-3-phosphate dehydrogenase (FAD) complex"/>
    <property type="evidence" value="ECO:0007669"/>
    <property type="project" value="UniProtKB-UniRule"/>
</dbReference>
<evidence type="ECO:0000256" key="11">
    <source>
        <dbReference type="RuleBase" id="RU361217"/>
    </source>
</evidence>
<evidence type="ECO:0000256" key="12">
    <source>
        <dbReference type="SAM" id="MobiDB-lite"/>
    </source>
</evidence>
<dbReference type="SUPFAM" id="SSF54373">
    <property type="entry name" value="FAD-linked reductases, C-terminal domain"/>
    <property type="match status" value="1"/>
</dbReference>
<evidence type="ECO:0000256" key="5">
    <source>
        <dbReference type="ARBA" id="ARBA00022490"/>
    </source>
</evidence>
<dbReference type="Gene3D" id="1.10.8.870">
    <property type="entry name" value="Alpha-glycerophosphate oxidase, cap domain"/>
    <property type="match status" value="1"/>
</dbReference>
<dbReference type="FunFam" id="1.10.8.870:FF:000003">
    <property type="entry name" value="Glycerol-3-phosphate dehydrogenase"/>
    <property type="match status" value="1"/>
</dbReference>
<dbReference type="GO" id="GO:0006071">
    <property type="term" value="P:glycerol metabolic process"/>
    <property type="evidence" value="ECO:0007669"/>
    <property type="project" value="UniProtKB-KW"/>
</dbReference>
<evidence type="ECO:0000256" key="3">
    <source>
        <dbReference type="ARBA" id="ARBA00007330"/>
    </source>
</evidence>
<organism evidence="13 14">
    <name type="scientific">Actinoalloteichus hoggarensis</name>
    <dbReference type="NCBI Taxonomy" id="1470176"/>
    <lineage>
        <taxon>Bacteria</taxon>
        <taxon>Bacillati</taxon>
        <taxon>Actinomycetota</taxon>
        <taxon>Actinomycetes</taxon>
        <taxon>Pseudonocardiales</taxon>
        <taxon>Pseudonocardiaceae</taxon>
        <taxon>Actinoalloteichus</taxon>
    </lineage>
</organism>
<evidence type="ECO:0000256" key="4">
    <source>
        <dbReference type="ARBA" id="ARBA00013029"/>
    </source>
</evidence>
<dbReference type="Pfam" id="PF16901">
    <property type="entry name" value="DAO_C"/>
    <property type="match status" value="1"/>
</dbReference>
<dbReference type="Gene3D" id="3.30.9.10">
    <property type="entry name" value="D-Amino Acid Oxidase, subunit A, domain 2"/>
    <property type="match status" value="1"/>
</dbReference>
<dbReference type="Proteomes" id="UP000204221">
    <property type="component" value="Chromosome"/>
</dbReference>
<protein>
    <recommendedName>
        <fullName evidence="4 11">Glycerol-3-phosphate dehydrogenase</fullName>
        <ecNumber evidence="4 11">1.1.5.3</ecNumber>
    </recommendedName>
</protein>
<proteinExistence type="inferred from homology"/>
<dbReference type="InterPro" id="IPR031656">
    <property type="entry name" value="DAO_C"/>
</dbReference>
<keyword evidence="5" id="KW-0963">Cytoplasm</keyword>
<evidence type="ECO:0000256" key="2">
    <source>
        <dbReference type="ARBA" id="ARBA00004496"/>
    </source>
</evidence>
<reference evidence="13 14" key="1">
    <citation type="submission" date="2017-07" db="EMBL/GenBank/DDBJ databases">
        <title>Complete genome sequence of Actinoalloteichus hoggarensis DSM 45943, type strain of Actinoalloteichus hoggarensis.</title>
        <authorList>
            <person name="Ruckert C."/>
            <person name="Nouioui I."/>
            <person name="Willmese J."/>
            <person name="van Wezel G."/>
            <person name="Klenk H.-P."/>
            <person name="Kalinowski J."/>
            <person name="Zotchev S.B."/>
        </authorList>
    </citation>
    <scope>NUCLEOTIDE SEQUENCE [LARGE SCALE GENOMIC DNA]</scope>
    <source>
        <strain evidence="13 14">DSM 45943</strain>
    </source>
</reference>